<dbReference type="Proteomes" id="UP000074382">
    <property type="component" value="Unassembled WGS sequence"/>
</dbReference>
<dbReference type="RefSeq" id="WP_068757279.1">
    <property type="nucleotide sequence ID" value="NZ_KQ950183.1"/>
</dbReference>
<organism evidence="1 2">
    <name type="scientific">Thermobifida cellulosilytica TB100</name>
    <dbReference type="NCBI Taxonomy" id="665004"/>
    <lineage>
        <taxon>Bacteria</taxon>
        <taxon>Bacillati</taxon>
        <taxon>Actinomycetota</taxon>
        <taxon>Actinomycetes</taxon>
        <taxon>Streptosporangiales</taxon>
        <taxon>Nocardiopsidaceae</taxon>
        <taxon>Thermobifida</taxon>
    </lineage>
</organism>
<dbReference type="PANTHER" id="PTHR30087">
    <property type="entry name" value="INNER MEMBRANE PROTEIN"/>
    <property type="match status" value="1"/>
</dbReference>
<dbReference type="EMBL" id="LGEM01000006">
    <property type="protein sequence ID" value="KUP98561.1"/>
    <property type="molecule type" value="Genomic_DNA"/>
</dbReference>
<keyword evidence="2" id="KW-1185">Reference proteome</keyword>
<dbReference type="OrthoDB" id="495783at2"/>
<proteinExistence type="predicted"/>
<dbReference type="AlphaFoldDB" id="A0A147KMT6"/>
<protein>
    <submittedName>
        <fullName evidence="1">Purine nucleoside phosphorylase</fullName>
    </submittedName>
</protein>
<evidence type="ECO:0000313" key="1">
    <source>
        <dbReference type="EMBL" id="KUP98561.1"/>
    </source>
</evidence>
<comment type="caution">
    <text evidence="1">The sequence shown here is derived from an EMBL/GenBank/DDBJ whole genome shotgun (WGS) entry which is preliminary data.</text>
</comment>
<dbReference type="PATRIC" id="fig|665004.4.peg.3029"/>
<dbReference type="Pfam" id="PF04463">
    <property type="entry name" value="2-thiour_desulf"/>
    <property type="match status" value="1"/>
</dbReference>
<gene>
    <name evidence="1" type="ORF">AC529_01060</name>
</gene>
<dbReference type="PANTHER" id="PTHR30087:SF1">
    <property type="entry name" value="HYPOTHETICAL CYTOSOLIC PROTEIN"/>
    <property type="match status" value="1"/>
</dbReference>
<accession>A0A147KMT6</accession>
<dbReference type="STRING" id="665004.AC529_01060"/>
<reference evidence="2" key="1">
    <citation type="journal article" date="2017" name="Acta Aliment.">
        <title>Plant polysaccharide degrading enzyme system of Thermpbifida cellulosilytica TB100 revealed by de novo genome project data.</title>
        <authorList>
            <person name="Toth A."/>
            <person name="Baka E."/>
            <person name="Luzics S."/>
            <person name="Bata-Vidacs I."/>
            <person name="Nagy I."/>
            <person name="Balint B."/>
            <person name="Herceg R."/>
            <person name="Olasz F."/>
            <person name="Wilk T."/>
            <person name="Nagy T."/>
            <person name="Kriszt B."/>
            <person name="Nagy I."/>
            <person name="Kukolya J."/>
        </authorList>
    </citation>
    <scope>NUCLEOTIDE SEQUENCE [LARGE SCALE GENOMIC DNA]</scope>
    <source>
        <strain evidence="2">TB100</strain>
    </source>
</reference>
<dbReference type="InterPro" id="IPR007553">
    <property type="entry name" value="2-thiour_desulf"/>
</dbReference>
<evidence type="ECO:0000313" key="2">
    <source>
        <dbReference type="Proteomes" id="UP000074382"/>
    </source>
</evidence>
<name>A0A147KMT6_THECS</name>
<sequence length="167" mass="18130">MERILVSACLMGRAVRFDGRAKPTDHEIFLRWRDEGRLIPFCPEVVGGLPVPRPPAEIEDARGARAVLEGRARIRTPEGRDVTAFFLAGARAALHAALDQGVRLAVLKENSPSCGVHRVFDGSFTGTRTPGPGLTTLLLQDHGIDVFTEDELPQARKRLAELEAAGA</sequence>